<evidence type="ECO:0000313" key="2">
    <source>
        <dbReference type="EMBL" id="KAK2551192.1"/>
    </source>
</evidence>
<dbReference type="EMBL" id="JARQWQ010000100">
    <property type="protein sequence ID" value="KAK2551192.1"/>
    <property type="molecule type" value="Genomic_DNA"/>
</dbReference>
<dbReference type="Proteomes" id="UP001249851">
    <property type="component" value="Unassembled WGS sequence"/>
</dbReference>
<comment type="caution">
    <text evidence="2">The sequence shown here is derived from an EMBL/GenBank/DDBJ whole genome shotgun (WGS) entry which is preliminary data.</text>
</comment>
<feature type="region of interest" description="Disordered" evidence="1">
    <location>
        <begin position="147"/>
        <end position="204"/>
    </location>
</feature>
<protein>
    <submittedName>
        <fullName evidence="2">Uncharacterized protein</fullName>
    </submittedName>
</protein>
<feature type="compositionally biased region" description="Polar residues" evidence="1">
    <location>
        <begin position="147"/>
        <end position="159"/>
    </location>
</feature>
<accession>A0AAD9UVH2</accession>
<gene>
    <name evidence="2" type="ORF">P5673_027954</name>
</gene>
<sequence>MSVNSSRYPLIRISKSGEMRLKNKVGTAILKENAYEDRALNTKLDTLSKHQFRQDKYMTYRQLEFATKQVSASEERPRTVFSTESKNFEANDQVLPPLVTRRGSNMVASANIEERHPDNNGETVDRNKAKGRWEKALSLVREAVQNRNTLESTGRTETGQKAKPQKFPEVHSQSFRTNQLPPINVNESVPREASSFRKKPPLRKQPSLPEMLRICREKSQNCLHDPRFMKLEQCLRQTSHSRDENLWRNSRINSTESISRISYTR</sequence>
<evidence type="ECO:0000313" key="3">
    <source>
        <dbReference type="Proteomes" id="UP001249851"/>
    </source>
</evidence>
<evidence type="ECO:0000256" key="1">
    <source>
        <dbReference type="SAM" id="MobiDB-lite"/>
    </source>
</evidence>
<dbReference type="AlphaFoldDB" id="A0AAD9UVH2"/>
<proteinExistence type="predicted"/>
<reference evidence="2" key="1">
    <citation type="journal article" date="2023" name="G3 (Bethesda)">
        <title>Whole genome assembly and annotation of the endangered Caribbean coral Acropora cervicornis.</title>
        <authorList>
            <person name="Selwyn J.D."/>
            <person name="Vollmer S.V."/>
        </authorList>
    </citation>
    <scope>NUCLEOTIDE SEQUENCE</scope>
    <source>
        <strain evidence="2">K2</strain>
    </source>
</reference>
<name>A0AAD9UVH2_ACRCE</name>
<feature type="compositionally biased region" description="Polar residues" evidence="1">
    <location>
        <begin position="171"/>
        <end position="187"/>
    </location>
</feature>
<keyword evidence="3" id="KW-1185">Reference proteome</keyword>
<reference evidence="2" key="2">
    <citation type="journal article" date="2023" name="Science">
        <title>Genomic signatures of disease resistance in endangered staghorn corals.</title>
        <authorList>
            <person name="Vollmer S.V."/>
            <person name="Selwyn J.D."/>
            <person name="Despard B.A."/>
            <person name="Roesel C.L."/>
        </authorList>
    </citation>
    <scope>NUCLEOTIDE SEQUENCE</scope>
    <source>
        <strain evidence="2">K2</strain>
    </source>
</reference>
<organism evidence="2 3">
    <name type="scientific">Acropora cervicornis</name>
    <name type="common">Staghorn coral</name>
    <dbReference type="NCBI Taxonomy" id="6130"/>
    <lineage>
        <taxon>Eukaryota</taxon>
        <taxon>Metazoa</taxon>
        <taxon>Cnidaria</taxon>
        <taxon>Anthozoa</taxon>
        <taxon>Hexacorallia</taxon>
        <taxon>Scleractinia</taxon>
        <taxon>Astrocoeniina</taxon>
        <taxon>Acroporidae</taxon>
        <taxon>Acropora</taxon>
    </lineage>
</organism>